<accession>A0ABT6Y965</accession>
<evidence type="ECO:0000313" key="4">
    <source>
        <dbReference type="Proteomes" id="UP001236507"/>
    </source>
</evidence>
<protein>
    <submittedName>
        <fullName evidence="3">Arsenate reductase</fullName>
    </submittedName>
</protein>
<sequence length="114" mass="13298">MYKVYGIPNCDTVKKALTWLKEHDIPFEFHNFKKEGISQEKLEAWLEKYPWETLVNKAGTTWKKLDESQKATDTASAIQLMMEQTSVIKRPVLEKEEIISVGFKPELYKGIFQS</sequence>
<dbReference type="Proteomes" id="UP001236507">
    <property type="component" value="Unassembled WGS sequence"/>
</dbReference>
<dbReference type="InterPro" id="IPR006504">
    <property type="entry name" value="Tscrpt_reg_Spx/MgsR"/>
</dbReference>
<comment type="similarity">
    <text evidence="1 2">Belongs to the ArsC family.</text>
</comment>
<comment type="caution">
    <text evidence="3">The sequence shown here is derived from an EMBL/GenBank/DDBJ whole genome shotgun (WGS) entry which is preliminary data.</text>
</comment>
<evidence type="ECO:0000256" key="1">
    <source>
        <dbReference type="ARBA" id="ARBA00007198"/>
    </source>
</evidence>
<dbReference type="InterPro" id="IPR036249">
    <property type="entry name" value="Thioredoxin-like_sf"/>
</dbReference>
<gene>
    <name evidence="3" type="ORF">QM524_12765</name>
</gene>
<dbReference type="SUPFAM" id="SSF52833">
    <property type="entry name" value="Thioredoxin-like"/>
    <property type="match status" value="1"/>
</dbReference>
<proteinExistence type="inferred from homology"/>
<dbReference type="EMBL" id="JASHIF010000010">
    <property type="protein sequence ID" value="MDI9860085.1"/>
    <property type="molecule type" value="Genomic_DNA"/>
</dbReference>
<organism evidence="3 4">
    <name type="scientific">Flectobacillus roseus</name>
    <dbReference type="NCBI Taxonomy" id="502259"/>
    <lineage>
        <taxon>Bacteria</taxon>
        <taxon>Pseudomonadati</taxon>
        <taxon>Bacteroidota</taxon>
        <taxon>Cytophagia</taxon>
        <taxon>Cytophagales</taxon>
        <taxon>Flectobacillaceae</taxon>
        <taxon>Flectobacillus</taxon>
    </lineage>
</organism>
<dbReference type="Pfam" id="PF03960">
    <property type="entry name" value="ArsC"/>
    <property type="match status" value="1"/>
</dbReference>
<evidence type="ECO:0000256" key="2">
    <source>
        <dbReference type="PROSITE-ProRule" id="PRU01282"/>
    </source>
</evidence>
<dbReference type="InterPro" id="IPR006660">
    <property type="entry name" value="Arsenate_reductase-like"/>
</dbReference>
<keyword evidence="4" id="KW-1185">Reference proteome</keyword>
<dbReference type="PANTHER" id="PTHR30041:SF8">
    <property type="entry name" value="PROTEIN YFFB"/>
    <property type="match status" value="1"/>
</dbReference>
<dbReference type="NCBIfam" id="TIGR01617">
    <property type="entry name" value="arsC_related"/>
    <property type="match status" value="1"/>
</dbReference>
<name>A0ABT6Y965_9BACT</name>
<reference evidence="3 4" key="1">
    <citation type="submission" date="2023-05" db="EMBL/GenBank/DDBJ databases">
        <title>Novel species of genus Flectobacillus isolated from stream in China.</title>
        <authorList>
            <person name="Lu H."/>
        </authorList>
    </citation>
    <scope>NUCLEOTIDE SEQUENCE [LARGE SCALE GENOMIC DNA]</scope>
    <source>
        <strain evidence="3 4">KCTC 42575</strain>
    </source>
</reference>
<dbReference type="RefSeq" id="WP_166578270.1">
    <property type="nucleotide sequence ID" value="NZ_JASHIF010000010.1"/>
</dbReference>
<dbReference type="PROSITE" id="PS51353">
    <property type="entry name" value="ARSC"/>
    <property type="match status" value="1"/>
</dbReference>
<dbReference type="Gene3D" id="3.40.30.10">
    <property type="entry name" value="Glutaredoxin"/>
    <property type="match status" value="1"/>
</dbReference>
<dbReference type="PANTHER" id="PTHR30041">
    <property type="entry name" value="ARSENATE REDUCTASE"/>
    <property type="match status" value="1"/>
</dbReference>
<evidence type="ECO:0000313" key="3">
    <source>
        <dbReference type="EMBL" id="MDI9860085.1"/>
    </source>
</evidence>
<dbReference type="CDD" id="cd03035">
    <property type="entry name" value="ArsC_Yffb"/>
    <property type="match status" value="1"/>
</dbReference>